<feature type="compositionally biased region" description="Polar residues" evidence="1">
    <location>
        <begin position="1"/>
        <end position="13"/>
    </location>
</feature>
<reference evidence="2" key="1">
    <citation type="submission" date="2014-08" db="EMBL/GenBank/DDBJ databases">
        <authorList>
            <person name="Sharma Rahul"/>
            <person name="Thines Marco"/>
        </authorList>
    </citation>
    <scope>NUCLEOTIDE SEQUENCE</scope>
</reference>
<sequence length="107" mass="11745">MDSAPNLSTSPGSSPMPCEHGQEVCTACGFDAREENDAFFGFSPVAERGALTLVDFTRSTKDNSIHCKKHGTVDCKQCFNWKKSIAKLQKDASKAQKKKPKNTSNFE</sequence>
<name>A0A0F7SSH7_PHARH</name>
<organism evidence="2">
    <name type="scientific">Phaffia rhodozyma</name>
    <name type="common">Yeast</name>
    <name type="synonym">Xanthophyllomyces dendrorhous</name>
    <dbReference type="NCBI Taxonomy" id="264483"/>
    <lineage>
        <taxon>Eukaryota</taxon>
        <taxon>Fungi</taxon>
        <taxon>Dikarya</taxon>
        <taxon>Basidiomycota</taxon>
        <taxon>Agaricomycotina</taxon>
        <taxon>Tremellomycetes</taxon>
        <taxon>Cystofilobasidiales</taxon>
        <taxon>Mrakiaceae</taxon>
        <taxon>Phaffia</taxon>
    </lineage>
</organism>
<feature type="region of interest" description="Disordered" evidence="1">
    <location>
        <begin position="1"/>
        <end position="20"/>
    </location>
</feature>
<evidence type="ECO:0000313" key="2">
    <source>
        <dbReference type="EMBL" id="CED83584.1"/>
    </source>
</evidence>
<protein>
    <submittedName>
        <fullName evidence="2">Uncharacterized protein</fullName>
    </submittedName>
</protein>
<accession>A0A0F7SSH7</accession>
<dbReference type="AlphaFoldDB" id="A0A0F7SSH7"/>
<proteinExistence type="predicted"/>
<evidence type="ECO:0000256" key="1">
    <source>
        <dbReference type="SAM" id="MobiDB-lite"/>
    </source>
</evidence>
<dbReference type="EMBL" id="LN483157">
    <property type="protein sequence ID" value="CED83584.1"/>
    <property type="molecule type" value="Genomic_DNA"/>
</dbReference>